<reference evidence="1 2" key="1">
    <citation type="journal article" date="2014" name="Genome Announc.">
        <title>Draft genome sequence of Sclerotinia borealis, a psychrophilic plant pathogenic fungus.</title>
        <authorList>
            <person name="Mardanov A.V."/>
            <person name="Beletsky A.V."/>
            <person name="Kadnikov V.V."/>
            <person name="Ignatov A.N."/>
            <person name="Ravin N.V."/>
        </authorList>
    </citation>
    <scope>NUCLEOTIDE SEQUENCE [LARGE SCALE GENOMIC DNA]</scope>
    <source>
        <strain evidence="2">F-4157</strain>
    </source>
</reference>
<sequence length="310" mass="35635">MASKQTQNQDISLQTVKQPQHSILERMPLELREKIFGHCGKDTFYSGGQGPALLQALRGQPRAYAHALKIFERLNSYELDVVTPVQMKDILAKNETGLEEKPTLKLILRGLYGTEQTYFGNFWISHPRRVMGFVIDRVRKASCIQGFDLEYETCPPTLRSSRVFRCEDNERDWMFLKNILSLVPYRKLTKAIVQLPNPKSWQIEYPRRSPAENRARRDAVAMAVIDCINRKLGIQGLLVGKPGNNYGGFCLWEAPRGQYMDWSQDLIEPWALSGGYGNNFFQSEINFLELQERDGCFSMVHPHEKSLSDN</sequence>
<dbReference type="AlphaFoldDB" id="W9BZ66"/>
<proteinExistence type="predicted"/>
<organism evidence="1 2">
    <name type="scientific">Sclerotinia borealis (strain F-4128)</name>
    <dbReference type="NCBI Taxonomy" id="1432307"/>
    <lineage>
        <taxon>Eukaryota</taxon>
        <taxon>Fungi</taxon>
        <taxon>Dikarya</taxon>
        <taxon>Ascomycota</taxon>
        <taxon>Pezizomycotina</taxon>
        <taxon>Leotiomycetes</taxon>
        <taxon>Helotiales</taxon>
        <taxon>Sclerotiniaceae</taxon>
        <taxon>Sclerotinia</taxon>
    </lineage>
</organism>
<comment type="caution">
    <text evidence="1">The sequence shown here is derived from an EMBL/GenBank/DDBJ whole genome shotgun (WGS) entry which is preliminary data.</text>
</comment>
<gene>
    <name evidence="1" type="ORF">SBOR_9764</name>
</gene>
<evidence type="ECO:0000313" key="2">
    <source>
        <dbReference type="Proteomes" id="UP000019487"/>
    </source>
</evidence>
<dbReference type="EMBL" id="AYSA01000754">
    <property type="protein sequence ID" value="ESZ89852.1"/>
    <property type="molecule type" value="Genomic_DNA"/>
</dbReference>
<name>W9BZ66_SCLBF</name>
<accession>W9BZ66</accession>
<dbReference type="HOGENOM" id="CLU_897604_0_0_1"/>
<protein>
    <submittedName>
        <fullName evidence="1">Uncharacterized protein</fullName>
    </submittedName>
</protein>
<dbReference type="Proteomes" id="UP000019487">
    <property type="component" value="Unassembled WGS sequence"/>
</dbReference>
<keyword evidence="2" id="KW-1185">Reference proteome</keyword>
<dbReference type="OrthoDB" id="3535787at2759"/>
<evidence type="ECO:0000313" key="1">
    <source>
        <dbReference type="EMBL" id="ESZ89852.1"/>
    </source>
</evidence>